<dbReference type="GO" id="GO:0097367">
    <property type="term" value="F:carbohydrate derivative binding"/>
    <property type="evidence" value="ECO:0007669"/>
    <property type="project" value="InterPro"/>
</dbReference>
<proteinExistence type="predicted"/>
<name>A0A2T0TDW4_9PSEU</name>
<evidence type="ECO:0000313" key="1">
    <source>
        <dbReference type="EMBL" id="PRY43850.1"/>
    </source>
</evidence>
<sequence>MLDDTLLEDSARLGENDTGGWLRAAAHAGAQVRATAEVATELGVARMFEERPRALVLLTRPGVGSSVAKLSSALLGPGCPVPVVVADELPPWVGALDVVLAHTEDPGDAVLAESIYRAGRRGARVLLTAEPDGPVAASAAGHALLIPPRVPVPQGFGFPRAFGGWLVALNALGLLKTDIGLIADELDREAERDHPMHESFVNPAKSLALRLADRTPLLWGLDHPATAVAAHGAAMLGCYAGVVSDVAGYPTALTRSVLHRRAVQSASGEDLFADPEDEPTGQVRVMLLAVRQGQAAEYARRAALDTVPGVDVLEPAEEVTGGDAVCAALLALRFELAALYLGLAAGTLGGPGLYAPAV</sequence>
<dbReference type="SUPFAM" id="SSF53697">
    <property type="entry name" value="SIS domain"/>
    <property type="match status" value="1"/>
</dbReference>
<keyword evidence="1" id="KW-0413">Isomerase</keyword>
<dbReference type="InterPro" id="IPR046348">
    <property type="entry name" value="SIS_dom_sf"/>
</dbReference>
<dbReference type="GO" id="GO:0016853">
    <property type="term" value="F:isomerase activity"/>
    <property type="evidence" value="ECO:0007669"/>
    <property type="project" value="UniProtKB-KW"/>
</dbReference>
<evidence type="ECO:0000313" key="2">
    <source>
        <dbReference type="Proteomes" id="UP000239494"/>
    </source>
</evidence>
<dbReference type="RefSeq" id="WP_106187363.1">
    <property type="nucleotide sequence ID" value="NZ_PVTF01000003.1"/>
</dbReference>
<dbReference type="Proteomes" id="UP000239494">
    <property type="component" value="Unassembled WGS sequence"/>
</dbReference>
<dbReference type="OrthoDB" id="4772742at2"/>
<dbReference type="GO" id="GO:1901135">
    <property type="term" value="P:carbohydrate derivative metabolic process"/>
    <property type="evidence" value="ECO:0007669"/>
    <property type="project" value="InterPro"/>
</dbReference>
<comment type="caution">
    <text evidence="1">The sequence shown here is derived from an EMBL/GenBank/DDBJ whole genome shotgun (WGS) entry which is preliminary data.</text>
</comment>
<organism evidence="1 2">
    <name type="scientific">Umezawaea tangerina</name>
    <dbReference type="NCBI Taxonomy" id="84725"/>
    <lineage>
        <taxon>Bacteria</taxon>
        <taxon>Bacillati</taxon>
        <taxon>Actinomycetota</taxon>
        <taxon>Actinomycetes</taxon>
        <taxon>Pseudonocardiales</taxon>
        <taxon>Pseudonocardiaceae</taxon>
        <taxon>Umezawaea</taxon>
    </lineage>
</organism>
<dbReference type="AlphaFoldDB" id="A0A2T0TDW4"/>
<protein>
    <submittedName>
        <fullName evidence="1">Phosphoglucose isomerase-like protein</fullName>
    </submittedName>
</protein>
<accession>A0A2T0TDW4</accession>
<reference evidence="1 2" key="1">
    <citation type="submission" date="2018-03" db="EMBL/GenBank/DDBJ databases">
        <title>Genomic Encyclopedia of Archaeal and Bacterial Type Strains, Phase II (KMG-II): from individual species to whole genera.</title>
        <authorList>
            <person name="Goeker M."/>
        </authorList>
    </citation>
    <scope>NUCLEOTIDE SEQUENCE [LARGE SCALE GENOMIC DNA]</scope>
    <source>
        <strain evidence="1 2">DSM 44720</strain>
    </source>
</reference>
<keyword evidence="2" id="KW-1185">Reference proteome</keyword>
<gene>
    <name evidence="1" type="ORF">CLV43_103599</name>
</gene>
<dbReference type="EMBL" id="PVTF01000003">
    <property type="protein sequence ID" value="PRY43850.1"/>
    <property type="molecule type" value="Genomic_DNA"/>
</dbReference>